<dbReference type="AlphaFoldDB" id="A0A077PB91"/>
<comment type="similarity">
    <text evidence="1">Belongs to the acetyltransferase family. GNAT subfamily.</text>
</comment>
<comment type="caution">
    <text evidence="5">The sequence shown here is derived from an EMBL/GenBank/DDBJ whole genome shotgun (WGS) entry which is preliminary data.</text>
</comment>
<keyword evidence="4" id="KW-0012">Acyltransferase</keyword>
<keyword evidence="2" id="KW-1277">Toxin-antitoxin system</keyword>
<dbReference type="HOGENOM" id="CLU_101288_3_0_6"/>
<dbReference type="SUPFAM" id="SSF55729">
    <property type="entry name" value="Acyl-CoA N-acyltransferases (Nat)"/>
    <property type="match status" value="1"/>
</dbReference>
<evidence type="ECO:0000256" key="2">
    <source>
        <dbReference type="ARBA" id="ARBA00022649"/>
    </source>
</evidence>
<dbReference type="InterPro" id="IPR016181">
    <property type="entry name" value="Acyl_CoA_acyltransferase"/>
</dbReference>
<dbReference type="RefSeq" id="WP_038258621.1">
    <property type="nucleotide sequence ID" value="NZ_CAWLUU010000219.1"/>
</dbReference>
<dbReference type="PANTHER" id="PTHR36449">
    <property type="entry name" value="ACETYLTRANSFERASE-RELATED"/>
    <property type="match status" value="1"/>
</dbReference>
<reference evidence="5" key="1">
    <citation type="submission" date="2013-07" db="EMBL/GenBank/DDBJ databases">
        <title>Sub-species coevolution in mutualistic symbiosis.</title>
        <authorList>
            <person name="Murfin K."/>
            <person name="Klassen J."/>
            <person name="Lee M."/>
            <person name="Forst S."/>
            <person name="Stock P."/>
            <person name="Goodrich-Blair H."/>
        </authorList>
    </citation>
    <scope>NUCLEOTIDE SEQUENCE [LARGE SCALE GENOMIC DNA]</scope>
    <source>
        <strain evidence="5">Oregonense</strain>
    </source>
</reference>
<organism evidence="5">
    <name type="scientific">Xenorhabdus bovienii str. oregonense</name>
    <dbReference type="NCBI Taxonomy" id="1398202"/>
    <lineage>
        <taxon>Bacteria</taxon>
        <taxon>Pseudomonadati</taxon>
        <taxon>Pseudomonadota</taxon>
        <taxon>Gammaproteobacteria</taxon>
        <taxon>Enterobacterales</taxon>
        <taxon>Morganellaceae</taxon>
        <taxon>Xenorhabdus</taxon>
    </lineage>
</organism>
<dbReference type="Gene3D" id="3.40.630.30">
    <property type="match status" value="1"/>
</dbReference>
<name>A0A077PB91_XENBV</name>
<proteinExistence type="inferred from homology"/>
<dbReference type="GO" id="GO:0016747">
    <property type="term" value="F:acyltransferase activity, transferring groups other than amino-acyl groups"/>
    <property type="evidence" value="ECO:0007669"/>
    <property type="project" value="InterPro"/>
</dbReference>
<dbReference type="Proteomes" id="UP000028483">
    <property type="component" value="Unassembled WGS sequence"/>
</dbReference>
<dbReference type="EMBL" id="CBSX010000170">
    <property type="protein sequence ID" value="CDH06976.1"/>
    <property type="molecule type" value="Genomic_DNA"/>
</dbReference>
<sequence>MKIERLNKNKHDRNNFDCGEPALNNYLKAVSGQHDKKDLSRTFVLTSSQNESQIKGYYSLALCTVELDEIPEKISKKYPSSLYCALIGRLAINKLFQRQGLGEILLIDAIRKSIESSESIPTPMIIVDAKHDIAKKFYINMGFQEFPKMKFRLFMPMNAAVNIIEQIDAV</sequence>
<evidence type="ECO:0000256" key="1">
    <source>
        <dbReference type="ARBA" id="ARBA00009342"/>
    </source>
</evidence>
<evidence type="ECO:0000256" key="4">
    <source>
        <dbReference type="ARBA" id="ARBA00023315"/>
    </source>
</evidence>
<evidence type="ECO:0000256" key="3">
    <source>
        <dbReference type="ARBA" id="ARBA00022679"/>
    </source>
</evidence>
<gene>
    <name evidence="5" type="ORF">XBO1_2510010</name>
</gene>
<keyword evidence="3" id="KW-0808">Transferase</keyword>
<evidence type="ECO:0000313" key="5">
    <source>
        <dbReference type="EMBL" id="CDH06976.1"/>
    </source>
</evidence>
<protein>
    <submittedName>
        <fullName evidence="5">Uncharacterized protein</fullName>
    </submittedName>
</protein>
<accession>A0A077PB91</accession>
<dbReference type="PANTHER" id="PTHR36449:SF1">
    <property type="entry name" value="ACETYLTRANSFERASE"/>
    <property type="match status" value="1"/>
</dbReference>